<reference evidence="15 16" key="1">
    <citation type="journal article" date="2017" name="Nat. Ecol. Evol.">
        <title>Scallop genome provides insights into evolution of bilaterian karyotype and development.</title>
        <authorList>
            <person name="Wang S."/>
            <person name="Zhang J."/>
            <person name="Jiao W."/>
            <person name="Li J."/>
            <person name="Xun X."/>
            <person name="Sun Y."/>
            <person name="Guo X."/>
            <person name="Huan P."/>
            <person name="Dong B."/>
            <person name="Zhang L."/>
            <person name="Hu X."/>
            <person name="Sun X."/>
            <person name="Wang J."/>
            <person name="Zhao C."/>
            <person name="Wang Y."/>
            <person name="Wang D."/>
            <person name="Huang X."/>
            <person name="Wang R."/>
            <person name="Lv J."/>
            <person name="Li Y."/>
            <person name="Zhang Z."/>
            <person name="Liu B."/>
            <person name="Lu W."/>
            <person name="Hui Y."/>
            <person name="Liang J."/>
            <person name="Zhou Z."/>
            <person name="Hou R."/>
            <person name="Li X."/>
            <person name="Liu Y."/>
            <person name="Li H."/>
            <person name="Ning X."/>
            <person name="Lin Y."/>
            <person name="Zhao L."/>
            <person name="Xing Q."/>
            <person name="Dou J."/>
            <person name="Li Y."/>
            <person name="Mao J."/>
            <person name="Guo H."/>
            <person name="Dou H."/>
            <person name="Li T."/>
            <person name="Mu C."/>
            <person name="Jiang W."/>
            <person name="Fu Q."/>
            <person name="Fu X."/>
            <person name="Miao Y."/>
            <person name="Liu J."/>
            <person name="Yu Q."/>
            <person name="Li R."/>
            <person name="Liao H."/>
            <person name="Li X."/>
            <person name="Kong Y."/>
            <person name="Jiang Z."/>
            <person name="Chourrout D."/>
            <person name="Li R."/>
            <person name="Bao Z."/>
        </authorList>
    </citation>
    <scope>NUCLEOTIDE SEQUENCE [LARGE SCALE GENOMIC DNA]</scope>
    <source>
        <strain evidence="15 16">PY_sf001</strain>
    </source>
</reference>
<feature type="region of interest" description="Disordered" evidence="13">
    <location>
        <begin position="164"/>
        <end position="183"/>
    </location>
</feature>
<evidence type="ECO:0000256" key="1">
    <source>
        <dbReference type="ARBA" id="ARBA00004294"/>
    </source>
</evidence>
<keyword evidence="8" id="KW-0175">Coiled coil</keyword>
<evidence type="ECO:0000256" key="5">
    <source>
        <dbReference type="ARBA" id="ARBA00019863"/>
    </source>
</evidence>
<dbReference type="GO" id="GO:0005759">
    <property type="term" value="C:mitochondrial matrix"/>
    <property type="evidence" value="ECO:0007669"/>
    <property type="project" value="UniProtKB-SubCell"/>
</dbReference>
<evidence type="ECO:0000259" key="14">
    <source>
        <dbReference type="Pfam" id="PF16026"/>
    </source>
</evidence>
<sequence>MAYYQQRTSGRPSTGTHSNVHMNYGRSTSSPKPMLLQTNELLQAEPRKQSMLPSTIGPSDLSEVSGLRKLLHVASELQQIDLDSSLKAYKEFMKQTRQEHISNSEEKILETRREKLEELNSDAFTKGLEKYEESLRALIQENEKLQEEKKSLYVKCRQHQDMLDGLEKENRKQKEDLKSREDELRKVKSEKDAALFDKNEMLSRLSKELGTKLSDNNPTIADLSDPNRAMKLGEKYSELYDNDWTDALDILCGTGFDEEAGIKVLLEVLKKSHQLCVELSEKQMVSLQMTLVNPALPGVPKPAWGDTINPMIAKSTFKHLKECRKEMSTKAVENILKEYGTKQIVDRAERIPDFFKKCLEICWLMCVQDPPVVIGGEATVGVSFDTNMYKPYTNSGTVVSYNVWPPLLLHENGPILTKGIVQPIKEEKKREKMAERGKTTAGMHSRGLSKTLGPSSGKNMMTTLRTHPFGDPTKEETSPPIDDGWKKNPQYHVTAQYYDNQVCEDRKVPQYQMSAYTQQTTSASDSNPAYSRHVYVQQPALPPKRPLYPVTRHHGRDYVLYGQNRYELGEFKRLFNITSNEQFYLTE</sequence>
<feature type="domain" description="Mitochondria-eating protein C-terminal" evidence="14">
    <location>
        <begin position="230"/>
        <end position="422"/>
    </location>
</feature>
<dbReference type="InterPro" id="IPR031981">
    <property type="entry name" value="MIEAP_C"/>
</dbReference>
<proteinExistence type="inferred from homology"/>
<comment type="caution">
    <text evidence="15">The sequence shown here is derived from an EMBL/GenBank/DDBJ whole genome shotgun (WGS) entry which is preliminary data.</text>
</comment>
<dbReference type="GO" id="GO:0005741">
    <property type="term" value="C:mitochondrial outer membrane"/>
    <property type="evidence" value="ECO:0007669"/>
    <property type="project" value="UniProtKB-SubCell"/>
</dbReference>
<evidence type="ECO:0000256" key="12">
    <source>
        <dbReference type="ARBA" id="ARBA00032687"/>
    </source>
</evidence>
<keyword evidence="10" id="KW-0496">Mitochondrion</keyword>
<dbReference type="Pfam" id="PF16026">
    <property type="entry name" value="MIEAP"/>
    <property type="match status" value="1"/>
</dbReference>
<protein>
    <recommendedName>
        <fullName evidence="5">Mitochondria-eating protein</fullName>
    </recommendedName>
    <alternativeName>
        <fullName evidence="12">Spermatogenesis-associated protein 18</fullName>
    </alternativeName>
</protein>
<evidence type="ECO:0000313" key="15">
    <source>
        <dbReference type="EMBL" id="OWF51198.1"/>
    </source>
</evidence>
<evidence type="ECO:0000256" key="11">
    <source>
        <dbReference type="ARBA" id="ARBA00023136"/>
    </source>
</evidence>
<dbReference type="PANTHER" id="PTHR21771:SF0">
    <property type="entry name" value="MITOCHONDRIA-EATING PROTEIN"/>
    <property type="match status" value="1"/>
</dbReference>
<evidence type="ECO:0000256" key="10">
    <source>
        <dbReference type="ARBA" id="ARBA00023128"/>
    </source>
</evidence>
<feature type="region of interest" description="Disordered" evidence="13">
    <location>
        <begin position="1"/>
        <end position="33"/>
    </location>
</feature>
<name>A0A210QR73_MIZYE</name>
<gene>
    <name evidence="15" type="ORF">KP79_PYT12983</name>
</gene>
<keyword evidence="11" id="KW-0472">Membrane</keyword>
<keyword evidence="16" id="KW-1185">Reference proteome</keyword>
<comment type="similarity">
    <text evidence="4">Belongs to the MIEAP family.</text>
</comment>
<evidence type="ECO:0000256" key="8">
    <source>
        <dbReference type="ARBA" id="ARBA00023054"/>
    </source>
</evidence>
<dbReference type="GO" id="GO:0008289">
    <property type="term" value="F:lipid binding"/>
    <property type="evidence" value="ECO:0007669"/>
    <property type="project" value="UniProtKB-KW"/>
</dbReference>
<dbReference type="InterPro" id="IPR026169">
    <property type="entry name" value="MIEAP"/>
</dbReference>
<feature type="region of interest" description="Disordered" evidence="13">
    <location>
        <begin position="426"/>
        <end position="486"/>
    </location>
</feature>
<comment type="subcellular location">
    <subcellularLocation>
        <location evidence="3">Cytoplasm</location>
    </subcellularLocation>
    <subcellularLocation>
        <location evidence="2">Mitochondrion matrix</location>
    </subcellularLocation>
    <subcellularLocation>
        <location evidence="1">Mitochondrion outer membrane</location>
    </subcellularLocation>
</comment>
<evidence type="ECO:0000256" key="6">
    <source>
        <dbReference type="ARBA" id="ARBA00022490"/>
    </source>
</evidence>
<keyword evidence="7" id="KW-1000">Mitochondrion outer membrane</keyword>
<dbReference type="AlphaFoldDB" id="A0A210QR73"/>
<dbReference type="OrthoDB" id="6160959at2759"/>
<accession>A0A210QR73</accession>
<evidence type="ECO:0000256" key="7">
    <source>
        <dbReference type="ARBA" id="ARBA00022787"/>
    </source>
</evidence>
<keyword evidence="9" id="KW-0446">Lipid-binding</keyword>
<keyword evidence="6" id="KW-0963">Cytoplasm</keyword>
<organism evidence="15 16">
    <name type="scientific">Mizuhopecten yessoensis</name>
    <name type="common">Japanese scallop</name>
    <name type="synonym">Patinopecten yessoensis</name>
    <dbReference type="NCBI Taxonomy" id="6573"/>
    <lineage>
        <taxon>Eukaryota</taxon>
        <taxon>Metazoa</taxon>
        <taxon>Spiralia</taxon>
        <taxon>Lophotrochozoa</taxon>
        <taxon>Mollusca</taxon>
        <taxon>Bivalvia</taxon>
        <taxon>Autobranchia</taxon>
        <taxon>Pteriomorphia</taxon>
        <taxon>Pectinida</taxon>
        <taxon>Pectinoidea</taxon>
        <taxon>Pectinidae</taxon>
        <taxon>Mizuhopecten</taxon>
    </lineage>
</organism>
<evidence type="ECO:0000313" key="16">
    <source>
        <dbReference type="Proteomes" id="UP000242188"/>
    </source>
</evidence>
<dbReference type="PANTHER" id="PTHR21771">
    <property type="entry name" value="MITOCHONDRIA-EATING PROTEIN-RELATED"/>
    <property type="match status" value="1"/>
</dbReference>
<evidence type="ECO:0000256" key="4">
    <source>
        <dbReference type="ARBA" id="ARBA00008233"/>
    </source>
</evidence>
<feature type="compositionally biased region" description="Basic and acidic residues" evidence="13">
    <location>
        <begin position="426"/>
        <end position="438"/>
    </location>
</feature>
<dbReference type="Proteomes" id="UP000242188">
    <property type="component" value="Unassembled WGS sequence"/>
</dbReference>
<dbReference type="GO" id="GO:0035694">
    <property type="term" value="P:mitochondrial protein catabolic process"/>
    <property type="evidence" value="ECO:0007669"/>
    <property type="project" value="InterPro"/>
</dbReference>
<dbReference type="EMBL" id="NEDP02002314">
    <property type="protein sequence ID" value="OWF51198.1"/>
    <property type="molecule type" value="Genomic_DNA"/>
</dbReference>
<feature type="compositionally biased region" description="Polar residues" evidence="13">
    <location>
        <begin position="452"/>
        <end position="465"/>
    </location>
</feature>
<evidence type="ECO:0000256" key="13">
    <source>
        <dbReference type="SAM" id="MobiDB-lite"/>
    </source>
</evidence>
<dbReference type="GO" id="GO:0035695">
    <property type="term" value="P:mitophagy by internal vacuole formation"/>
    <property type="evidence" value="ECO:0007669"/>
    <property type="project" value="TreeGrafter"/>
</dbReference>
<evidence type="ECO:0000256" key="2">
    <source>
        <dbReference type="ARBA" id="ARBA00004305"/>
    </source>
</evidence>
<evidence type="ECO:0000256" key="9">
    <source>
        <dbReference type="ARBA" id="ARBA00023121"/>
    </source>
</evidence>
<evidence type="ECO:0000256" key="3">
    <source>
        <dbReference type="ARBA" id="ARBA00004496"/>
    </source>
</evidence>